<evidence type="ECO:0000259" key="2">
    <source>
        <dbReference type="Pfam" id="PF09994"/>
    </source>
</evidence>
<reference evidence="3" key="1">
    <citation type="journal article" date="2014" name="Int. J. Syst. Evol. Microbiol.">
        <title>Complete genome sequence of Corynebacterium casei LMG S-19264T (=DSM 44701T), isolated from a smear-ripened cheese.</title>
        <authorList>
            <consortium name="US DOE Joint Genome Institute (JGI-PGF)"/>
            <person name="Walter F."/>
            <person name="Albersmeier A."/>
            <person name="Kalinowski J."/>
            <person name="Ruckert C."/>
        </authorList>
    </citation>
    <scope>NUCLEOTIDE SEQUENCE</scope>
    <source>
        <strain evidence="3">CGMCC 1.15082</strain>
    </source>
</reference>
<comment type="caution">
    <text evidence="3">The sequence shown here is derived from an EMBL/GenBank/DDBJ whole genome shotgun (WGS) entry which is preliminary data.</text>
</comment>
<keyword evidence="4" id="KW-1185">Reference proteome</keyword>
<evidence type="ECO:0000313" key="4">
    <source>
        <dbReference type="Proteomes" id="UP000646478"/>
    </source>
</evidence>
<name>A0A916S0J0_9HYPH</name>
<evidence type="ECO:0000313" key="3">
    <source>
        <dbReference type="EMBL" id="GGA78064.1"/>
    </source>
</evidence>
<feature type="domain" description="T6SS Phospholipase effector Tle1-like catalytic" evidence="2">
    <location>
        <begin position="3"/>
        <end position="281"/>
    </location>
</feature>
<feature type="region of interest" description="Disordered" evidence="1">
    <location>
        <begin position="395"/>
        <end position="426"/>
    </location>
</feature>
<reference evidence="3" key="2">
    <citation type="submission" date="2020-09" db="EMBL/GenBank/DDBJ databases">
        <authorList>
            <person name="Sun Q."/>
            <person name="Zhou Y."/>
        </authorList>
    </citation>
    <scope>NUCLEOTIDE SEQUENCE</scope>
    <source>
        <strain evidence="3">CGMCC 1.15082</strain>
    </source>
</reference>
<evidence type="ECO:0000256" key="1">
    <source>
        <dbReference type="SAM" id="MobiDB-lite"/>
    </source>
</evidence>
<dbReference type="InterPro" id="IPR018712">
    <property type="entry name" value="Tle1-like_cat"/>
</dbReference>
<dbReference type="PANTHER" id="PTHR33840:SF1">
    <property type="entry name" value="TLE1 PHOSPHOLIPASE DOMAIN-CONTAINING PROTEIN"/>
    <property type="match status" value="1"/>
</dbReference>
<organism evidence="3 4">
    <name type="scientific">Brucella endophytica</name>
    <dbReference type="NCBI Taxonomy" id="1963359"/>
    <lineage>
        <taxon>Bacteria</taxon>
        <taxon>Pseudomonadati</taxon>
        <taxon>Pseudomonadota</taxon>
        <taxon>Alphaproteobacteria</taxon>
        <taxon>Hyphomicrobiales</taxon>
        <taxon>Brucellaceae</taxon>
        <taxon>Brucella/Ochrobactrum group</taxon>
        <taxon>Brucella</taxon>
    </lineage>
</organism>
<protein>
    <recommendedName>
        <fullName evidence="2">T6SS Phospholipase effector Tle1-like catalytic domain-containing protein</fullName>
    </recommendedName>
</protein>
<gene>
    <name evidence="3" type="ORF">GCM10011491_01570</name>
</gene>
<dbReference type="EMBL" id="BMHH01000001">
    <property type="protein sequence ID" value="GGA78064.1"/>
    <property type="molecule type" value="Genomic_DNA"/>
</dbReference>
<dbReference type="Pfam" id="PF09994">
    <property type="entry name" value="T6SS_Tle1-like_cat"/>
    <property type="match status" value="1"/>
</dbReference>
<sequence length="426" mass="48532">MPKNIVILFDGTSNEISADRTNVLRLYGMLEKSDRQLVFYDPGVGTIGPQNAWLRFWRKAGEIWGMATGWGLDQNVKDAYRFLVENYEKGPRKEGRPRERDSIYIFGFSRGAYSARVLAGFIHTIGLIKKQNLNLLDYAYRAYTRIGDREVDSFAEVRLYERILNPDHPPIRLLGLFDTVASVIESGPYLPRLSSQAFTQKNPSVESIRHAVSMDERRTMFRPLLWSRGQDYFGNPFNRAAARPQDLREVWFRGIHDDVGGGYPEDQSGLPKVTLEWMFDETKPMGLHYRTQTANDILGKNPAKKHYVPPNPLAPIHQNINWAWAILEIIPCRRPEGCKRRGLFGLILPLFDWRVIPEGAVLHASVLERAKLIGDLPPNMPSVYEVDGKPITIPASALPKETKKAASRKTAPSRPRLRRRGSPEVQ</sequence>
<accession>A0A916S0J0</accession>
<dbReference type="AlphaFoldDB" id="A0A916S0J0"/>
<dbReference type="PANTHER" id="PTHR33840">
    <property type="match status" value="1"/>
</dbReference>
<dbReference type="Proteomes" id="UP000646478">
    <property type="component" value="Unassembled WGS sequence"/>
</dbReference>
<proteinExistence type="predicted"/>
<dbReference type="RefSeq" id="WP_188820493.1">
    <property type="nucleotide sequence ID" value="NZ_BMHH01000001.1"/>
</dbReference>